<evidence type="ECO:0000256" key="4">
    <source>
        <dbReference type="ARBA" id="ARBA00022741"/>
    </source>
</evidence>
<dbReference type="Proteomes" id="UP001491310">
    <property type="component" value="Unassembled WGS sequence"/>
</dbReference>
<keyword evidence="4 7" id="KW-0547">Nucleotide-binding</keyword>
<keyword evidence="2" id="KW-0597">Phosphoprotein</keyword>
<evidence type="ECO:0000256" key="9">
    <source>
        <dbReference type="SAM" id="MobiDB-lite"/>
    </source>
</evidence>
<reference evidence="12 13" key="1">
    <citation type="journal article" date="2024" name="Nat. Commun.">
        <title>Phylogenomics reveals the evolutionary origins of lichenization in chlorophyte algae.</title>
        <authorList>
            <person name="Puginier C."/>
            <person name="Libourel C."/>
            <person name="Otte J."/>
            <person name="Skaloud P."/>
            <person name="Haon M."/>
            <person name="Grisel S."/>
            <person name="Petersen M."/>
            <person name="Berrin J.G."/>
            <person name="Delaux P.M."/>
            <person name="Dal Grande F."/>
            <person name="Keller J."/>
        </authorList>
    </citation>
    <scope>NUCLEOTIDE SEQUENCE [LARGE SCALE GENOMIC DNA]</scope>
    <source>
        <strain evidence="12 13">SAG 216-7</strain>
    </source>
</reference>
<dbReference type="InterPro" id="IPR008271">
    <property type="entry name" value="Ser/Thr_kinase_AS"/>
</dbReference>
<dbReference type="SMART" id="SM00133">
    <property type="entry name" value="S_TK_X"/>
    <property type="match status" value="1"/>
</dbReference>
<evidence type="ECO:0000259" key="11">
    <source>
        <dbReference type="PROSITE" id="PS51285"/>
    </source>
</evidence>
<keyword evidence="13" id="KW-1185">Reference proteome</keyword>
<dbReference type="SMART" id="SM00220">
    <property type="entry name" value="S_TKc"/>
    <property type="match status" value="1"/>
</dbReference>
<evidence type="ECO:0000256" key="2">
    <source>
        <dbReference type="ARBA" id="ARBA00022553"/>
    </source>
</evidence>
<feature type="region of interest" description="Disordered" evidence="9">
    <location>
        <begin position="56"/>
        <end position="76"/>
    </location>
</feature>
<evidence type="ECO:0000256" key="1">
    <source>
        <dbReference type="ARBA" id="ARBA00022527"/>
    </source>
</evidence>
<dbReference type="CDD" id="cd05123">
    <property type="entry name" value="STKc_AGC"/>
    <property type="match status" value="1"/>
</dbReference>
<feature type="domain" description="Protein kinase" evidence="10">
    <location>
        <begin position="85"/>
        <end position="341"/>
    </location>
</feature>
<sequence>MFHHDEEAENVQTPRAAWPRGNSNTSAETATPLRSADLAAIGAMVLDSPRVHAVPSDLAPGSSAGSSIDEEAGTVSPGKMGPTNFELLRVVGQGAFGKVFQVRKKDTGQIYAMKVMRKDRILAKDHGDYVRTEREVLTAVFHPYIVTLRCSFQTTTKLYLVLDFVNGGHLFFQLYRQGIFDEDLARLYTAEMVLAIAHLHSLGIAHRDLKPENVLLDSEGHIKVTDFGLAKRLSDDTRANSFIGTMEYMAPEVVAGKGHGKAVDWWSVGILLYEMLCGVPPFRARGREKLQKQIMSAKLKLPPYMSCEAQSMLRGLLQREPPKRLGYGPTGSDDVMRHPFFKPLKWSKLLQREMPSPFRPSVKHAHSVENFDKIWTDLDPEDSPCGTPPGDDLTTFQGFSYCAPSYLAELAASGKKPVVIE</sequence>
<evidence type="ECO:0000256" key="5">
    <source>
        <dbReference type="ARBA" id="ARBA00022777"/>
    </source>
</evidence>
<proteinExistence type="inferred from homology"/>
<keyword evidence="6 7" id="KW-0067">ATP-binding</keyword>
<comment type="caution">
    <text evidence="12">The sequence shown here is derived from an EMBL/GenBank/DDBJ whole genome shotgun (WGS) entry which is preliminary data.</text>
</comment>
<keyword evidence="3" id="KW-0808">Transferase</keyword>
<dbReference type="PANTHER" id="PTHR24351">
    <property type="entry name" value="RIBOSOMAL PROTEIN S6 KINASE"/>
    <property type="match status" value="1"/>
</dbReference>
<evidence type="ECO:0000256" key="3">
    <source>
        <dbReference type="ARBA" id="ARBA00022679"/>
    </source>
</evidence>
<dbReference type="InterPro" id="IPR000961">
    <property type="entry name" value="AGC-kinase_C"/>
</dbReference>
<dbReference type="Gene3D" id="3.30.200.20">
    <property type="entry name" value="Phosphorylase Kinase, domain 1"/>
    <property type="match status" value="1"/>
</dbReference>
<dbReference type="Pfam" id="PF00069">
    <property type="entry name" value="Pkinase"/>
    <property type="match status" value="1"/>
</dbReference>
<accession>A0ABR2YF30</accession>
<feature type="binding site" evidence="7">
    <location>
        <position position="114"/>
    </location>
    <ligand>
        <name>ATP</name>
        <dbReference type="ChEBI" id="CHEBI:30616"/>
    </ligand>
</feature>
<name>A0ABR2YF30_9CHLO</name>
<feature type="region of interest" description="Disordered" evidence="9">
    <location>
        <begin position="1"/>
        <end position="31"/>
    </location>
</feature>
<dbReference type="PROSITE" id="PS50011">
    <property type="entry name" value="PROTEIN_KINASE_DOM"/>
    <property type="match status" value="1"/>
</dbReference>
<gene>
    <name evidence="12" type="ORF">WJX75_003306</name>
</gene>
<dbReference type="InterPro" id="IPR017441">
    <property type="entry name" value="Protein_kinase_ATP_BS"/>
</dbReference>
<dbReference type="EMBL" id="JALJOT010000013">
    <property type="protein sequence ID" value="KAK9904046.1"/>
    <property type="molecule type" value="Genomic_DNA"/>
</dbReference>
<dbReference type="SUPFAM" id="SSF56112">
    <property type="entry name" value="Protein kinase-like (PK-like)"/>
    <property type="match status" value="1"/>
</dbReference>
<dbReference type="Gene3D" id="1.10.510.10">
    <property type="entry name" value="Transferase(Phosphotransferase) domain 1"/>
    <property type="match status" value="1"/>
</dbReference>
<protein>
    <submittedName>
        <fullName evidence="12">Uncharacterized protein</fullName>
    </submittedName>
</protein>
<dbReference type="InterPro" id="IPR011009">
    <property type="entry name" value="Kinase-like_dom_sf"/>
</dbReference>
<evidence type="ECO:0000256" key="8">
    <source>
        <dbReference type="RuleBase" id="RU000304"/>
    </source>
</evidence>
<keyword evidence="1 8" id="KW-0723">Serine/threonine-protein kinase</keyword>
<dbReference type="InterPro" id="IPR045270">
    <property type="entry name" value="STKc_AGC"/>
</dbReference>
<evidence type="ECO:0000256" key="6">
    <source>
        <dbReference type="ARBA" id="ARBA00022840"/>
    </source>
</evidence>
<organism evidence="12 13">
    <name type="scientific">Coccomyxa subellipsoidea</name>
    <dbReference type="NCBI Taxonomy" id="248742"/>
    <lineage>
        <taxon>Eukaryota</taxon>
        <taxon>Viridiplantae</taxon>
        <taxon>Chlorophyta</taxon>
        <taxon>core chlorophytes</taxon>
        <taxon>Trebouxiophyceae</taxon>
        <taxon>Trebouxiophyceae incertae sedis</taxon>
        <taxon>Coccomyxaceae</taxon>
        <taxon>Coccomyxa</taxon>
    </lineage>
</organism>
<dbReference type="PROSITE" id="PS00108">
    <property type="entry name" value="PROTEIN_KINASE_ST"/>
    <property type="match status" value="1"/>
</dbReference>
<evidence type="ECO:0000313" key="12">
    <source>
        <dbReference type="EMBL" id="KAK9904046.1"/>
    </source>
</evidence>
<keyword evidence="5" id="KW-0418">Kinase</keyword>
<evidence type="ECO:0000256" key="7">
    <source>
        <dbReference type="PROSITE-ProRule" id="PRU10141"/>
    </source>
</evidence>
<evidence type="ECO:0000259" key="10">
    <source>
        <dbReference type="PROSITE" id="PS50011"/>
    </source>
</evidence>
<dbReference type="PROSITE" id="PS51285">
    <property type="entry name" value="AGC_KINASE_CTER"/>
    <property type="match status" value="1"/>
</dbReference>
<feature type="domain" description="AGC-kinase C-terminal" evidence="11">
    <location>
        <begin position="342"/>
        <end position="411"/>
    </location>
</feature>
<dbReference type="PROSITE" id="PS00107">
    <property type="entry name" value="PROTEIN_KINASE_ATP"/>
    <property type="match status" value="1"/>
</dbReference>
<evidence type="ECO:0000313" key="13">
    <source>
        <dbReference type="Proteomes" id="UP001491310"/>
    </source>
</evidence>
<comment type="similarity">
    <text evidence="8">Belongs to the protein kinase superfamily.</text>
</comment>
<dbReference type="InterPro" id="IPR000719">
    <property type="entry name" value="Prot_kinase_dom"/>
</dbReference>